<feature type="region of interest" description="Disordered" evidence="1">
    <location>
        <begin position="298"/>
        <end position="333"/>
    </location>
</feature>
<dbReference type="OrthoDB" id="1883212at2759"/>
<dbReference type="Proteomes" id="UP001141552">
    <property type="component" value="Unassembled WGS sequence"/>
</dbReference>
<dbReference type="Pfam" id="PF05641">
    <property type="entry name" value="Agenet"/>
    <property type="match status" value="1"/>
</dbReference>
<dbReference type="Pfam" id="PF01426">
    <property type="entry name" value="BAH"/>
    <property type="match status" value="1"/>
</dbReference>
<sequence length="671" mass="76362">MKASAAEGTASVVYVGWEEVAVSSDKGRREVHYYLNRSDGGSDLAVVGKEKSLRHMSYYYAIRNRTVLMSLAPPPKLKSRREVVDWLNSIVSDMPSHQSSQQTTSFDSSDYSGMDTETFKDSQWKKSQYTGDFSWLGCPWTCRKRRKHYKSFSRNGVKISVHNFVYVLAEKDKRLVAYLEDMYEDSKGNKMIVVRWFHKIDEVGIALPHNFNDREIFFSLCLQDLSIECIDGLAAVLSPQHFEKFLNEARHTKLEPFVCCKQFENDDVKPFDITQVNGYWKQEILRYMYTMCPAKDQAKSQRPHNSFKGEGNEKGSDGIRPRKRLRRLKDSDTSGKELMEITPTCTRNNWNNCKTGTEIGSLSGEGAMLSVTEAKQIPREYLHIGSEVEVLSQDSGIRGCWFRASIIKKHKDKVKVRYQDIKDAADEANKLEEWILASKVAAPDQLGLRIRGRGIIRPCPRDCVPLVADVGTAVDAWWQDTWCEGVIFQKESEDRIHVYFPGEKQELVFGYNQLRPSLEWLGNGWMQIKGRPDIVTSIPSCLEKKKGMVKSDGNKLDQGANYNFEKAAKADAGCNESPQYSGVTYEGKQLGVVYDLSKDDLLSQLRWRTSKKRKRVSAGSGLKVLENRPSPCERFVIPTSLKADRENCKYMGDSIFTSTVVQPLASLVMSR</sequence>
<dbReference type="Gene3D" id="2.30.30.490">
    <property type="match status" value="1"/>
</dbReference>
<organism evidence="3 4">
    <name type="scientific">Turnera subulata</name>
    <dbReference type="NCBI Taxonomy" id="218843"/>
    <lineage>
        <taxon>Eukaryota</taxon>
        <taxon>Viridiplantae</taxon>
        <taxon>Streptophyta</taxon>
        <taxon>Embryophyta</taxon>
        <taxon>Tracheophyta</taxon>
        <taxon>Spermatophyta</taxon>
        <taxon>Magnoliopsida</taxon>
        <taxon>eudicotyledons</taxon>
        <taxon>Gunneridae</taxon>
        <taxon>Pentapetalae</taxon>
        <taxon>rosids</taxon>
        <taxon>fabids</taxon>
        <taxon>Malpighiales</taxon>
        <taxon>Passifloraceae</taxon>
        <taxon>Turnera</taxon>
    </lineage>
</organism>
<feature type="domain" description="BAH" evidence="2">
    <location>
        <begin position="157"/>
        <end position="274"/>
    </location>
</feature>
<dbReference type="PANTHER" id="PTHR31917">
    <property type="entry name" value="AGENET DOMAIN-CONTAINING PROTEIN-RELATED"/>
    <property type="match status" value="1"/>
</dbReference>
<reference evidence="3" key="2">
    <citation type="journal article" date="2023" name="Plants (Basel)">
        <title>Annotation of the Turnera subulata (Passifloraceae) Draft Genome Reveals the S-Locus Evolved after the Divergence of Turneroideae from Passifloroideae in a Stepwise Manner.</title>
        <authorList>
            <person name="Henning P.M."/>
            <person name="Roalson E.H."/>
            <person name="Mir W."/>
            <person name="McCubbin A.G."/>
            <person name="Shore J.S."/>
        </authorList>
    </citation>
    <scope>NUCLEOTIDE SEQUENCE</scope>
    <source>
        <strain evidence="3">F60SS</strain>
    </source>
</reference>
<dbReference type="SMART" id="SM00439">
    <property type="entry name" value="BAH"/>
    <property type="match status" value="1"/>
</dbReference>
<reference evidence="3" key="1">
    <citation type="submission" date="2022-02" db="EMBL/GenBank/DDBJ databases">
        <authorList>
            <person name="Henning P.M."/>
            <person name="McCubbin A.G."/>
            <person name="Shore J.S."/>
        </authorList>
    </citation>
    <scope>NUCLEOTIDE SEQUENCE</scope>
    <source>
        <strain evidence="3">F60SS</strain>
        <tissue evidence="3">Leaves</tissue>
    </source>
</reference>
<dbReference type="EMBL" id="JAKUCV010007828">
    <property type="protein sequence ID" value="KAJ4821874.1"/>
    <property type="molecule type" value="Genomic_DNA"/>
</dbReference>
<name>A0A9Q0F083_9ROSI</name>
<accession>A0A9Q0F083</accession>
<dbReference type="InterPro" id="IPR008395">
    <property type="entry name" value="Agenet-like_dom"/>
</dbReference>
<comment type="caution">
    <text evidence="3">The sequence shown here is derived from an EMBL/GenBank/DDBJ whole genome shotgun (WGS) entry which is preliminary data.</text>
</comment>
<dbReference type="GO" id="GO:0003682">
    <property type="term" value="F:chromatin binding"/>
    <property type="evidence" value="ECO:0007669"/>
    <property type="project" value="InterPro"/>
</dbReference>
<dbReference type="SMART" id="SM00743">
    <property type="entry name" value="Agenet"/>
    <property type="match status" value="2"/>
</dbReference>
<proteinExistence type="predicted"/>
<dbReference type="InterPro" id="IPR043151">
    <property type="entry name" value="BAH_sf"/>
</dbReference>
<dbReference type="CDD" id="cd20405">
    <property type="entry name" value="Tudor_Agenet_AtDUF_rpt1_3"/>
    <property type="match status" value="1"/>
</dbReference>
<protein>
    <recommendedName>
        <fullName evidence="2">BAH domain-containing protein</fullName>
    </recommendedName>
</protein>
<dbReference type="PANTHER" id="PTHR31917:SF58">
    <property type="entry name" value="AGENET AND BROMO-ADJACENT HOMOLOGY (BAH) DOMAIN-CONTAINING PROTEIN"/>
    <property type="match status" value="1"/>
</dbReference>
<evidence type="ECO:0000313" key="3">
    <source>
        <dbReference type="EMBL" id="KAJ4821874.1"/>
    </source>
</evidence>
<evidence type="ECO:0000259" key="2">
    <source>
        <dbReference type="PROSITE" id="PS51038"/>
    </source>
</evidence>
<keyword evidence="4" id="KW-1185">Reference proteome</keyword>
<dbReference type="AlphaFoldDB" id="A0A9Q0F083"/>
<evidence type="ECO:0000256" key="1">
    <source>
        <dbReference type="SAM" id="MobiDB-lite"/>
    </source>
</evidence>
<dbReference type="InterPro" id="IPR014002">
    <property type="entry name" value="Agenet_dom_plant"/>
</dbReference>
<feature type="compositionally biased region" description="Basic and acidic residues" evidence="1">
    <location>
        <begin position="310"/>
        <end position="320"/>
    </location>
</feature>
<evidence type="ECO:0000313" key="4">
    <source>
        <dbReference type="Proteomes" id="UP001141552"/>
    </source>
</evidence>
<dbReference type="InterPro" id="IPR001025">
    <property type="entry name" value="BAH_dom"/>
</dbReference>
<gene>
    <name evidence="3" type="ORF">Tsubulata_026844</name>
</gene>
<dbReference type="PROSITE" id="PS51038">
    <property type="entry name" value="BAH"/>
    <property type="match status" value="1"/>
</dbReference>